<feature type="region of interest" description="Disordered" evidence="3">
    <location>
        <begin position="474"/>
        <end position="500"/>
    </location>
</feature>
<proteinExistence type="predicted"/>
<evidence type="ECO:0000259" key="5">
    <source>
        <dbReference type="Pfam" id="PF00150"/>
    </source>
</evidence>
<feature type="compositionally biased region" description="Pro residues" evidence="3">
    <location>
        <begin position="251"/>
        <end position="265"/>
    </location>
</feature>
<evidence type="ECO:0000256" key="4">
    <source>
        <dbReference type="SAM" id="SignalP"/>
    </source>
</evidence>
<dbReference type="InterPro" id="IPR001547">
    <property type="entry name" value="Glyco_hydro_5"/>
</dbReference>
<dbReference type="STRING" id="1499686.BN1079_01542"/>
<dbReference type="GO" id="GO:0004553">
    <property type="term" value="F:hydrolase activity, hydrolyzing O-glycosyl compounds"/>
    <property type="evidence" value="ECO:0007669"/>
    <property type="project" value="InterPro"/>
</dbReference>
<feature type="compositionally biased region" description="Pro residues" evidence="3">
    <location>
        <begin position="485"/>
        <end position="495"/>
    </location>
</feature>
<feature type="signal peptide" evidence="4">
    <location>
        <begin position="1"/>
        <end position="20"/>
    </location>
</feature>
<feature type="chain" id="PRO_5001741288" evidence="4">
    <location>
        <begin position="21"/>
        <end position="822"/>
    </location>
</feature>
<dbReference type="HOGENOM" id="CLU_397871_0_0_6"/>
<name>A0A078LP14_9PSED</name>
<dbReference type="PANTHER" id="PTHR34142">
    <property type="entry name" value="ENDO-BETA-1,4-GLUCANASE A"/>
    <property type="match status" value="1"/>
</dbReference>
<sequence length="822" mass="89078">MSMNVLTSAPKALVRSIAMAAVLSSLVVGGEATAAIDISATSATAFTSDINRFTSNDWLNGVWRREAGISVPFSAAARDAFKPGVQIKFADGQVRKITKVFVVGEHLSVYVDGPLLDGNKVGAPNKVSTVVASSTAPETSAPAPTPAPETAVGFTSQINRFTSSDWLNGVWRREAGISVPNSSAARDAFKPGVQVRFADGQVRKITKVFSVGQHLSVYFDGPLLDGAKVGAPNTVSTVTVSNTAPGTSAPKPTPTPEPTPEPAPAPEASVGFTSQINRFTSGDWLNGVWRREAGVSIPLTNGARDAFKPGVQVRFADGQVRKISKVFVVGSNLSVYFDGGLLDGNKVGAPRTISTLGSTSKPSTPTPAPQPKPEPQPDTKPAPEAPSESTYSTGMNSFTNEDWENGIYRKQAGFSIRNTAGNKAAFKQGASVRLADGQVRQVIAVYDIGEHLTVLLSGDKLSPSNVGYPKTLTVVSSSTGGQPQNPAPTPTPTPKPGNGKGIDLVGVNFASGVFDPGRVPGIYNQGYTYADESYYKRHSELGFKLIRLGFLWERIQPKLGTPLDAAELSRIKKSLDLAHKYGMKVVLDMHNYYRYYGKVINSPEVPRSAFTETWRKIALEVHNHPALWGYGLMNEPYNTGNNLWPETALEASKAIRKIDPETWIMIAGDRYSSALFWEQVNTKLISDPWMRDPKNNLVFEAHQYWDHDYSGSYRNRNETFAPMRGVDLVKPWVEWLKKHKLRGYLGEHGIPDFAPSGVVATDNMLAYLAENCIPSTYWAAGPRWGEDSMSLDVQSGKFRPQLAMLQKHAATKKTCSTIGPIQ</sequence>
<dbReference type="Proteomes" id="UP000053902">
    <property type="component" value="Unassembled WGS sequence"/>
</dbReference>
<dbReference type="EMBL" id="CCSF01000001">
    <property type="protein sequence ID" value="CDZ94228.1"/>
    <property type="molecule type" value="Genomic_DNA"/>
</dbReference>
<evidence type="ECO:0000256" key="1">
    <source>
        <dbReference type="ARBA" id="ARBA00022801"/>
    </source>
</evidence>
<dbReference type="SUPFAM" id="SSF51445">
    <property type="entry name" value="(Trans)glycosidases"/>
    <property type="match status" value="1"/>
</dbReference>
<feature type="region of interest" description="Disordered" evidence="3">
    <location>
        <begin position="238"/>
        <end position="270"/>
    </location>
</feature>
<evidence type="ECO:0000256" key="3">
    <source>
        <dbReference type="SAM" id="MobiDB-lite"/>
    </source>
</evidence>
<dbReference type="Gene3D" id="3.20.20.80">
    <property type="entry name" value="Glycosidases"/>
    <property type="match status" value="1"/>
</dbReference>
<feature type="compositionally biased region" description="Pro residues" evidence="3">
    <location>
        <begin position="364"/>
        <end position="384"/>
    </location>
</feature>
<keyword evidence="2" id="KW-0326">Glycosidase</keyword>
<dbReference type="AlphaFoldDB" id="A0A078LP14"/>
<dbReference type="PANTHER" id="PTHR34142:SF1">
    <property type="entry name" value="GLYCOSIDE HYDROLASE FAMILY 5 DOMAIN-CONTAINING PROTEIN"/>
    <property type="match status" value="1"/>
</dbReference>
<organism evidence="6 7">
    <name type="scientific">Pseudomonas saudiphocaensis</name>
    <dbReference type="NCBI Taxonomy" id="1499686"/>
    <lineage>
        <taxon>Bacteria</taxon>
        <taxon>Pseudomonadati</taxon>
        <taxon>Pseudomonadota</taxon>
        <taxon>Gammaproteobacteria</taxon>
        <taxon>Pseudomonadales</taxon>
        <taxon>Pseudomonadaceae</taxon>
        <taxon>Pseudomonas</taxon>
    </lineage>
</organism>
<protein>
    <submittedName>
        <fullName evidence="6">Endoglucanase</fullName>
    </submittedName>
</protein>
<dbReference type="Pfam" id="PF00150">
    <property type="entry name" value="Cellulase"/>
    <property type="match status" value="1"/>
</dbReference>
<feature type="domain" description="Glycoside hydrolase family 5" evidence="5">
    <location>
        <begin position="528"/>
        <end position="782"/>
    </location>
</feature>
<dbReference type="CDD" id="cd00551">
    <property type="entry name" value="AmyAc_family"/>
    <property type="match status" value="1"/>
</dbReference>
<feature type="region of interest" description="Disordered" evidence="3">
    <location>
        <begin position="352"/>
        <end position="402"/>
    </location>
</feature>
<keyword evidence="7" id="KW-1185">Reference proteome</keyword>
<dbReference type="eggNOG" id="COG2730">
    <property type="taxonomic scope" value="Bacteria"/>
</dbReference>
<gene>
    <name evidence="6" type="ORF">BN1079_01542</name>
</gene>
<evidence type="ECO:0000313" key="7">
    <source>
        <dbReference type="Proteomes" id="UP000053902"/>
    </source>
</evidence>
<keyword evidence="1" id="KW-0378">Hydrolase</keyword>
<feature type="compositionally biased region" description="Polar residues" evidence="3">
    <location>
        <begin position="387"/>
        <end position="400"/>
    </location>
</feature>
<dbReference type="InterPro" id="IPR017853">
    <property type="entry name" value="GH"/>
</dbReference>
<accession>A0A078LP14</accession>
<dbReference type="GO" id="GO:0009251">
    <property type="term" value="P:glucan catabolic process"/>
    <property type="evidence" value="ECO:0007669"/>
    <property type="project" value="TreeGrafter"/>
</dbReference>
<keyword evidence="4" id="KW-0732">Signal</keyword>
<dbReference type="RefSeq" id="WP_231850768.1">
    <property type="nucleotide sequence ID" value="NZ_CCSF01000001.1"/>
</dbReference>
<evidence type="ECO:0000313" key="6">
    <source>
        <dbReference type="EMBL" id="CDZ94228.1"/>
    </source>
</evidence>
<reference evidence="6 7" key="1">
    <citation type="submission" date="2014-07" db="EMBL/GenBank/DDBJ databases">
        <authorList>
            <person name="Urmite Genomes Urmite Genomes"/>
        </authorList>
    </citation>
    <scope>NUCLEOTIDE SEQUENCE [LARGE SCALE GENOMIC DNA]</scope>
    <source>
        <strain evidence="6 7">20_BN</strain>
    </source>
</reference>
<evidence type="ECO:0000256" key="2">
    <source>
        <dbReference type="ARBA" id="ARBA00023295"/>
    </source>
</evidence>